<evidence type="ECO:0000313" key="2">
    <source>
        <dbReference type="EMBL" id="GBM56846.1"/>
    </source>
</evidence>
<dbReference type="EMBL" id="BGPR01100642">
    <property type="protein sequence ID" value="GBM56846.1"/>
    <property type="molecule type" value="Genomic_DNA"/>
</dbReference>
<proteinExistence type="predicted"/>
<comment type="caution">
    <text evidence="2">The sequence shown here is derived from an EMBL/GenBank/DDBJ whole genome shotgun (WGS) entry which is preliminary data.</text>
</comment>
<sequence length="73" mass="7979">HLNPGVFKRKRHELDSPKLGGHLPHQTLTSSQEKPTGSDWPSSLLREKTFIVSLGVRGLSALFTINGSNMISA</sequence>
<evidence type="ECO:0000313" key="3">
    <source>
        <dbReference type="Proteomes" id="UP000499080"/>
    </source>
</evidence>
<dbReference type="AlphaFoldDB" id="A0A4Y2GVT9"/>
<name>A0A4Y2GVT9_ARAVE</name>
<evidence type="ECO:0000256" key="1">
    <source>
        <dbReference type="SAM" id="MobiDB-lite"/>
    </source>
</evidence>
<gene>
    <name evidence="2" type="ORF">AVEN_174939_1</name>
</gene>
<feature type="non-terminal residue" evidence="2">
    <location>
        <position position="1"/>
    </location>
</feature>
<protein>
    <submittedName>
        <fullName evidence="2">Uncharacterized protein</fullName>
    </submittedName>
</protein>
<feature type="region of interest" description="Disordered" evidence="1">
    <location>
        <begin position="1"/>
        <end position="42"/>
    </location>
</feature>
<dbReference type="Proteomes" id="UP000499080">
    <property type="component" value="Unassembled WGS sequence"/>
</dbReference>
<reference evidence="2 3" key="1">
    <citation type="journal article" date="2019" name="Sci. Rep.">
        <title>Orb-weaving spider Araneus ventricosus genome elucidates the spidroin gene catalogue.</title>
        <authorList>
            <person name="Kono N."/>
            <person name="Nakamura H."/>
            <person name="Ohtoshi R."/>
            <person name="Moran D.A.P."/>
            <person name="Shinohara A."/>
            <person name="Yoshida Y."/>
            <person name="Fujiwara M."/>
            <person name="Mori M."/>
            <person name="Tomita M."/>
            <person name="Arakawa K."/>
        </authorList>
    </citation>
    <scope>NUCLEOTIDE SEQUENCE [LARGE SCALE GENOMIC DNA]</scope>
</reference>
<feature type="compositionally biased region" description="Polar residues" evidence="1">
    <location>
        <begin position="26"/>
        <end position="41"/>
    </location>
</feature>
<accession>A0A4Y2GVT9</accession>
<organism evidence="2 3">
    <name type="scientific">Araneus ventricosus</name>
    <name type="common">Orbweaver spider</name>
    <name type="synonym">Epeira ventricosa</name>
    <dbReference type="NCBI Taxonomy" id="182803"/>
    <lineage>
        <taxon>Eukaryota</taxon>
        <taxon>Metazoa</taxon>
        <taxon>Ecdysozoa</taxon>
        <taxon>Arthropoda</taxon>
        <taxon>Chelicerata</taxon>
        <taxon>Arachnida</taxon>
        <taxon>Araneae</taxon>
        <taxon>Araneomorphae</taxon>
        <taxon>Entelegynae</taxon>
        <taxon>Araneoidea</taxon>
        <taxon>Araneidae</taxon>
        <taxon>Araneus</taxon>
    </lineage>
</organism>
<keyword evidence="3" id="KW-1185">Reference proteome</keyword>